<keyword evidence="8" id="KW-1185">Reference proteome</keyword>
<keyword evidence="4 5" id="KW-0472">Membrane</keyword>
<keyword evidence="3 5" id="KW-1133">Transmembrane helix</keyword>
<dbReference type="EMBL" id="FXWH01000001">
    <property type="protein sequence ID" value="SMQ63085.1"/>
    <property type="molecule type" value="Genomic_DNA"/>
</dbReference>
<organism evidence="7 8">
    <name type="scientific">Pseudidiomarina planktonica</name>
    <dbReference type="NCBI Taxonomy" id="1323738"/>
    <lineage>
        <taxon>Bacteria</taxon>
        <taxon>Pseudomonadati</taxon>
        <taxon>Pseudomonadota</taxon>
        <taxon>Gammaproteobacteria</taxon>
        <taxon>Alteromonadales</taxon>
        <taxon>Idiomarinaceae</taxon>
        <taxon>Pseudidiomarina</taxon>
    </lineage>
</organism>
<dbReference type="InterPro" id="IPR006977">
    <property type="entry name" value="Yip1_dom"/>
</dbReference>
<dbReference type="GO" id="GO:0016020">
    <property type="term" value="C:membrane"/>
    <property type="evidence" value="ECO:0007669"/>
    <property type="project" value="UniProtKB-SubCell"/>
</dbReference>
<feature type="transmembrane region" description="Helical" evidence="5">
    <location>
        <begin position="164"/>
        <end position="189"/>
    </location>
</feature>
<dbReference type="OrthoDB" id="9808452at2"/>
<comment type="subcellular location">
    <subcellularLocation>
        <location evidence="1">Membrane</location>
        <topology evidence="1">Multi-pass membrane protein</topology>
    </subcellularLocation>
</comment>
<evidence type="ECO:0000259" key="6">
    <source>
        <dbReference type="Pfam" id="PF04893"/>
    </source>
</evidence>
<protein>
    <recommendedName>
        <fullName evidence="6">Yip1 domain-containing protein</fullName>
    </recommendedName>
</protein>
<sequence length="200" mass="22166">MILNHIWGLYAHPLEEWKTIDQRHESFRFALTHILLIALLPCAAAYYASAELGWSIGARDPIYLTQDSAVMMAVAMYLGMIVAVFALAYLIHWMAKTFGATPTYTQSLELAAYTATPAIMSGVAALYPELWFVTMAFLAGVAYSVYLLYTGVPILMHIPEERGFIYASSVVTAGLIMMVVLMVVSAMLWTNGLGPSYTYR</sequence>
<dbReference type="Proteomes" id="UP000194450">
    <property type="component" value="Unassembled WGS sequence"/>
</dbReference>
<reference evidence="8" key="1">
    <citation type="submission" date="2017-04" db="EMBL/GenBank/DDBJ databases">
        <authorList>
            <person name="Varghese N."/>
            <person name="Submissions S."/>
        </authorList>
    </citation>
    <scope>NUCLEOTIDE SEQUENCE [LARGE SCALE GENOMIC DNA]</scope>
</reference>
<feature type="domain" description="Yip1" evidence="6">
    <location>
        <begin position="7"/>
        <end position="181"/>
    </location>
</feature>
<dbReference type="AlphaFoldDB" id="A0A1Y6EKE3"/>
<name>A0A1Y6EKE3_9GAMM</name>
<accession>A0A1Y6EKE3</accession>
<feature type="transmembrane region" description="Helical" evidence="5">
    <location>
        <begin position="27"/>
        <end position="49"/>
    </location>
</feature>
<feature type="transmembrane region" description="Helical" evidence="5">
    <location>
        <begin position="69"/>
        <end position="90"/>
    </location>
</feature>
<feature type="transmembrane region" description="Helical" evidence="5">
    <location>
        <begin position="110"/>
        <end position="127"/>
    </location>
</feature>
<keyword evidence="2 5" id="KW-0812">Transmembrane</keyword>
<evidence type="ECO:0000256" key="1">
    <source>
        <dbReference type="ARBA" id="ARBA00004141"/>
    </source>
</evidence>
<dbReference type="Pfam" id="PF04893">
    <property type="entry name" value="Yip1"/>
    <property type="match status" value="1"/>
</dbReference>
<evidence type="ECO:0000256" key="3">
    <source>
        <dbReference type="ARBA" id="ARBA00022989"/>
    </source>
</evidence>
<evidence type="ECO:0000313" key="7">
    <source>
        <dbReference type="EMBL" id="SMQ63085.1"/>
    </source>
</evidence>
<gene>
    <name evidence="7" type="ORF">SAMN06297229_0803</name>
</gene>
<proteinExistence type="predicted"/>
<evidence type="ECO:0000256" key="4">
    <source>
        <dbReference type="ARBA" id="ARBA00023136"/>
    </source>
</evidence>
<feature type="transmembrane region" description="Helical" evidence="5">
    <location>
        <begin position="133"/>
        <end position="152"/>
    </location>
</feature>
<evidence type="ECO:0000256" key="5">
    <source>
        <dbReference type="SAM" id="Phobius"/>
    </source>
</evidence>
<evidence type="ECO:0000313" key="8">
    <source>
        <dbReference type="Proteomes" id="UP000194450"/>
    </source>
</evidence>
<evidence type="ECO:0000256" key="2">
    <source>
        <dbReference type="ARBA" id="ARBA00022692"/>
    </source>
</evidence>
<dbReference type="RefSeq" id="WP_086433954.1">
    <property type="nucleotide sequence ID" value="NZ_FXWH01000001.1"/>
</dbReference>